<reference evidence="1 2" key="1">
    <citation type="submission" date="2020-02" db="EMBL/GenBank/DDBJ databases">
        <title>Genome assembly of a novel Clostridium senegalense strain.</title>
        <authorList>
            <person name="Gupta T.B."/>
            <person name="Jauregui R."/>
            <person name="Maclean P."/>
            <person name="Nawarathana A."/>
            <person name="Brightwell G."/>
        </authorList>
    </citation>
    <scope>NUCLEOTIDE SEQUENCE [LARGE SCALE GENOMIC DNA]</scope>
    <source>
        <strain evidence="1 2">AGRFS4</strain>
    </source>
</reference>
<dbReference type="EMBL" id="JAAGPU010000034">
    <property type="protein sequence ID" value="NEU06123.1"/>
    <property type="molecule type" value="Genomic_DNA"/>
</dbReference>
<accession>A0A6M0H7V1</accession>
<sequence length="669" mass="77724">MGKNKNFSIIIVAIMAILVFSASLLVYADENKLQNTCSEISFQQMMPLEKIEEGVYTINSVNEHLKEVFLYDDNNKEGILKADSYTDSKNYRWILKYIKNTGPEGNNEWDKYKTEYLYEIYNEATGRKLTSENIGGNLDLILKENYEKEHTFGFGTGKNPEVGIKTKDGNYYIVDGMQRNSALKIEENMVKNLKNINLNKMQCQFKLNKLNDDIDETSYKYKITGKVFELPIKDNIIYRPGLYDENKFLSIFKNNNISKNEFISINKEKIKTDYSIKSLDNREFKYKIDKTTGQFQMYTNEEKLEIEVVYGELESVKGYVTLEKDTKIKDVLVFMQNKLKNEKLLNIKGNGWEKKKEKINGSNIPKGVYYSNNLINMIDNKNISSIAWKLRLDKDDLEVRFNNIKATKLKNDNMMFGAENIQSGFVKVEAIYKKNKIIDYIYLDSNEKLNENIEILFDNIRDNVENEKSDLNIEIFKCDKNCKEGIFKNEQSCKEQILDGQISLSKDGKNINLNRYGNNFNIEDLDKGEYKIIVDIKGYNRLVGKINLSNSTEKYYVYLKEIDKYLPNAEIILKYYGDGTVDAILTNYSKPVYVIGGEVVFKDGEINKFDVDSKKTHLVDDDKTAWYKGIKKNGYIHFLIIDENDNEAWIKKEIIVGTDSNITDGKQDR</sequence>
<comment type="caution">
    <text evidence="1">The sequence shown here is derived from an EMBL/GenBank/DDBJ whole genome shotgun (WGS) entry which is preliminary data.</text>
</comment>
<dbReference type="RefSeq" id="WP_157450839.1">
    <property type="nucleotide sequence ID" value="NZ_JAAGPU010000034.1"/>
</dbReference>
<dbReference type="AlphaFoldDB" id="A0A6M0H7V1"/>
<evidence type="ECO:0000313" key="2">
    <source>
        <dbReference type="Proteomes" id="UP000481872"/>
    </source>
</evidence>
<dbReference type="Proteomes" id="UP000481872">
    <property type="component" value="Unassembled WGS sequence"/>
</dbReference>
<evidence type="ECO:0000313" key="1">
    <source>
        <dbReference type="EMBL" id="NEU06123.1"/>
    </source>
</evidence>
<protein>
    <submittedName>
        <fullName evidence="1">Uncharacterized protein</fullName>
    </submittedName>
</protein>
<keyword evidence="2" id="KW-1185">Reference proteome</keyword>
<proteinExistence type="predicted"/>
<name>A0A6M0H7V1_9CLOT</name>
<gene>
    <name evidence="1" type="ORF">G3M99_14955</name>
</gene>
<organism evidence="1 2">
    <name type="scientific">Clostridium senegalense</name>
    <dbReference type="NCBI Taxonomy" id="1465809"/>
    <lineage>
        <taxon>Bacteria</taxon>
        <taxon>Bacillati</taxon>
        <taxon>Bacillota</taxon>
        <taxon>Clostridia</taxon>
        <taxon>Eubacteriales</taxon>
        <taxon>Clostridiaceae</taxon>
        <taxon>Clostridium</taxon>
    </lineage>
</organism>